<dbReference type="Proteomes" id="UP000248614">
    <property type="component" value="Unassembled WGS sequence"/>
</dbReference>
<keyword evidence="1" id="KW-0812">Transmembrane</keyword>
<protein>
    <submittedName>
        <fullName evidence="2">Uncharacterized protein</fullName>
    </submittedName>
</protein>
<sequence>MDDARTLLWTIAGVAAMLFALSVFAERRRTLRRDPDRVGWMPWTLVQLIAVLVMVFAVAMALK</sequence>
<evidence type="ECO:0000313" key="3">
    <source>
        <dbReference type="Proteomes" id="UP000248614"/>
    </source>
</evidence>
<gene>
    <name evidence="2" type="ORF">DI632_07945</name>
</gene>
<comment type="caution">
    <text evidence="2">The sequence shown here is derived from an EMBL/GenBank/DDBJ whole genome shotgun (WGS) entry which is preliminary data.</text>
</comment>
<name>A0A2W4Z8Y5_9SPHN</name>
<keyword evidence="1" id="KW-1133">Transmembrane helix</keyword>
<organism evidence="2 3">
    <name type="scientific">Sphingomonas hengshuiensis</name>
    <dbReference type="NCBI Taxonomy" id="1609977"/>
    <lineage>
        <taxon>Bacteria</taxon>
        <taxon>Pseudomonadati</taxon>
        <taxon>Pseudomonadota</taxon>
        <taxon>Alphaproteobacteria</taxon>
        <taxon>Sphingomonadales</taxon>
        <taxon>Sphingomonadaceae</taxon>
        <taxon>Sphingomonas</taxon>
    </lineage>
</organism>
<evidence type="ECO:0000256" key="1">
    <source>
        <dbReference type="SAM" id="Phobius"/>
    </source>
</evidence>
<feature type="transmembrane region" description="Helical" evidence="1">
    <location>
        <begin position="38"/>
        <end position="62"/>
    </location>
</feature>
<dbReference type="AlphaFoldDB" id="A0A2W4Z8Y5"/>
<evidence type="ECO:0000313" key="2">
    <source>
        <dbReference type="EMBL" id="PZO77847.1"/>
    </source>
</evidence>
<dbReference type="EMBL" id="QFNF01000016">
    <property type="protein sequence ID" value="PZO77847.1"/>
    <property type="molecule type" value="Genomic_DNA"/>
</dbReference>
<accession>A0A2W4Z8Y5</accession>
<reference evidence="2 3" key="1">
    <citation type="submission" date="2017-08" db="EMBL/GenBank/DDBJ databases">
        <title>Infants hospitalized years apart are colonized by the same room-sourced microbial strains.</title>
        <authorList>
            <person name="Brooks B."/>
            <person name="Olm M.R."/>
            <person name="Firek B.A."/>
            <person name="Baker R."/>
            <person name="Thomas B.C."/>
            <person name="Morowitz M.J."/>
            <person name="Banfield J.F."/>
        </authorList>
    </citation>
    <scope>NUCLEOTIDE SEQUENCE [LARGE SCALE GENOMIC DNA]</scope>
    <source>
        <strain evidence="2">S2_018_000_R3_110</strain>
    </source>
</reference>
<keyword evidence="1" id="KW-0472">Membrane</keyword>
<feature type="transmembrane region" description="Helical" evidence="1">
    <location>
        <begin position="6"/>
        <end position="26"/>
    </location>
</feature>
<proteinExistence type="predicted"/>